<dbReference type="Gene3D" id="2.60.40.1940">
    <property type="match status" value="1"/>
</dbReference>
<dbReference type="Proteomes" id="UP001318040">
    <property type="component" value="Chromosome 14"/>
</dbReference>
<dbReference type="GO" id="GO:0004866">
    <property type="term" value="F:endopeptidase inhibitor activity"/>
    <property type="evidence" value="ECO:0007669"/>
    <property type="project" value="InterPro"/>
</dbReference>
<dbReference type="SUPFAM" id="SSF49410">
    <property type="entry name" value="Alpha-macroglobulin receptor domain"/>
    <property type="match status" value="1"/>
</dbReference>
<dbReference type="RefSeq" id="XP_032809866.1">
    <property type="nucleotide sequence ID" value="XM_032953975.1"/>
</dbReference>
<dbReference type="PANTHER" id="PTHR11412">
    <property type="entry name" value="MACROGLOBULIN / COMPLEMENT"/>
    <property type="match status" value="1"/>
</dbReference>
<dbReference type="Pfam" id="PF17789">
    <property type="entry name" value="MG4"/>
    <property type="match status" value="1"/>
</dbReference>
<feature type="domain" description="NTR" evidence="7">
    <location>
        <begin position="1531"/>
        <end position="1677"/>
    </location>
</feature>
<dbReference type="InterPro" id="IPR018933">
    <property type="entry name" value="Netrin_module_non-TIMP"/>
</dbReference>
<dbReference type="InterPro" id="IPR008993">
    <property type="entry name" value="TIMP-like_OB-fold"/>
</dbReference>
<dbReference type="Pfam" id="PF07677">
    <property type="entry name" value="A2M_recep"/>
    <property type="match status" value="1"/>
</dbReference>
<dbReference type="Gene3D" id="2.60.40.1930">
    <property type="match status" value="3"/>
</dbReference>
<dbReference type="KEGG" id="pmrn:116942274"/>
<protein>
    <submittedName>
        <fullName evidence="9">Complement C3</fullName>
    </submittedName>
</protein>
<keyword evidence="8" id="KW-1185">Reference proteome</keyword>
<dbReference type="InterPro" id="IPR018081">
    <property type="entry name" value="Anaphylatoxin_comp_syst"/>
</dbReference>
<dbReference type="SMART" id="SM01360">
    <property type="entry name" value="A2M"/>
    <property type="match status" value="1"/>
</dbReference>
<dbReference type="SMART" id="SM01359">
    <property type="entry name" value="A2M_N_2"/>
    <property type="match status" value="1"/>
</dbReference>
<keyword evidence="3" id="KW-0882">Thioester bond</keyword>
<dbReference type="Pfam" id="PF17791">
    <property type="entry name" value="MG3"/>
    <property type="match status" value="1"/>
</dbReference>
<dbReference type="Pfam" id="PF01821">
    <property type="entry name" value="ANATO"/>
    <property type="match status" value="1"/>
</dbReference>
<dbReference type="InterPro" id="IPR047565">
    <property type="entry name" value="Alpha-macroglob_thiol-ester_cl"/>
</dbReference>
<evidence type="ECO:0000256" key="3">
    <source>
        <dbReference type="ARBA" id="ARBA00022966"/>
    </source>
</evidence>
<evidence type="ECO:0000256" key="5">
    <source>
        <dbReference type="SAM" id="SignalP"/>
    </source>
</evidence>
<dbReference type="Gene3D" id="1.20.91.20">
    <property type="entry name" value="Anaphylotoxins (complement system)"/>
    <property type="match status" value="1"/>
</dbReference>
<dbReference type="InterPro" id="IPR008930">
    <property type="entry name" value="Terpenoid_cyclase/PrenylTrfase"/>
</dbReference>
<dbReference type="InterPro" id="IPR001599">
    <property type="entry name" value="Macroglobln_a2"/>
</dbReference>
<dbReference type="Pfam" id="PF00207">
    <property type="entry name" value="A2M"/>
    <property type="match status" value="1"/>
</dbReference>
<dbReference type="InterPro" id="IPR000020">
    <property type="entry name" value="Anaphylatoxin/fibulin"/>
</dbReference>
<dbReference type="InterPro" id="IPR041555">
    <property type="entry name" value="MG3"/>
</dbReference>
<evidence type="ECO:0000259" key="6">
    <source>
        <dbReference type="PROSITE" id="PS01178"/>
    </source>
</evidence>
<dbReference type="Gene3D" id="2.40.50.120">
    <property type="match status" value="1"/>
</dbReference>
<dbReference type="Gene3D" id="2.20.130.20">
    <property type="match status" value="1"/>
</dbReference>
<dbReference type="Gene3D" id="6.20.50.160">
    <property type="match status" value="1"/>
</dbReference>
<dbReference type="PROSITE" id="PS01177">
    <property type="entry name" value="ANAPHYLATOXIN_1"/>
    <property type="match status" value="1"/>
</dbReference>
<feature type="chain" id="PRO_5042539686" evidence="5">
    <location>
        <begin position="21"/>
        <end position="1679"/>
    </location>
</feature>
<proteinExistence type="predicted"/>
<evidence type="ECO:0000259" key="7">
    <source>
        <dbReference type="PROSITE" id="PS50189"/>
    </source>
</evidence>
<dbReference type="InterPro" id="IPR019742">
    <property type="entry name" value="MacrogloblnA2_CS"/>
</dbReference>
<organism evidence="8 9">
    <name type="scientific">Petromyzon marinus</name>
    <name type="common">Sea lamprey</name>
    <dbReference type="NCBI Taxonomy" id="7757"/>
    <lineage>
        <taxon>Eukaryota</taxon>
        <taxon>Metazoa</taxon>
        <taxon>Chordata</taxon>
        <taxon>Craniata</taxon>
        <taxon>Vertebrata</taxon>
        <taxon>Cyclostomata</taxon>
        <taxon>Hyperoartia</taxon>
        <taxon>Petromyzontiformes</taxon>
        <taxon>Petromyzontidae</taxon>
        <taxon>Petromyzon</taxon>
    </lineage>
</organism>
<dbReference type="SUPFAM" id="SSF50242">
    <property type="entry name" value="TIMP-like"/>
    <property type="match status" value="1"/>
</dbReference>
<gene>
    <name evidence="9" type="primary">LOC116942274</name>
</gene>
<evidence type="ECO:0000313" key="9">
    <source>
        <dbReference type="RefSeq" id="XP_032809866.1"/>
    </source>
</evidence>
<dbReference type="InterPro" id="IPR040839">
    <property type="entry name" value="MG4"/>
</dbReference>
<keyword evidence="4" id="KW-1015">Disulfide bond</keyword>
<dbReference type="GO" id="GO:0005615">
    <property type="term" value="C:extracellular space"/>
    <property type="evidence" value="ECO:0007669"/>
    <property type="project" value="InterPro"/>
</dbReference>
<dbReference type="CDD" id="cd03574">
    <property type="entry name" value="NTR_complement_C345C"/>
    <property type="match status" value="1"/>
</dbReference>
<dbReference type="FunFam" id="2.60.40.10:FF:000155">
    <property type="entry name" value="complement C3 isoform X1"/>
    <property type="match status" value="1"/>
</dbReference>
<dbReference type="InterPro" id="IPR041425">
    <property type="entry name" value="C3/4/5_MG1"/>
</dbReference>
<dbReference type="SMART" id="SM01419">
    <property type="entry name" value="Thiol-ester_cl"/>
    <property type="match status" value="1"/>
</dbReference>
<comment type="subcellular location">
    <subcellularLocation>
        <location evidence="1">Secreted</location>
    </subcellularLocation>
</comment>
<reference evidence="9" key="1">
    <citation type="submission" date="2025-08" db="UniProtKB">
        <authorList>
            <consortium name="RefSeq"/>
        </authorList>
    </citation>
    <scope>IDENTIFICATION</scope>
    <source>
        <tissue evidence="9">Sperm</tissue>
    </source>
</reference>
<dbReference type="CDD" id="cd00017">
    <property type="entry name" value="ANATO"/>
    <property type="match status" value="1"/>
</dbReference>
<keyword evidence="2" id="KW-0964">Secreted</keyword>
<evidence type="ECO:0000313" key="8">
    <source>
        <dbReference type="Proteomes" id="UP001318040"/>
    </source>
</evidence>
<dbReference type="Pfam" id="PF07703">
    <property type="entry name" value="A2M_BRD"/>
    <property type="match status" value="1"/>
</dbReference>
<dbReference type="SMART" id="SM01361">
    <property type="entry name" value="A2M_recep"/>
    <property type="match status" value="1"/>
</dbReference>
<dbReference type="InterPro" id="IPR011625">
    <property type="entry name" value="A2M_N_BRD"/>
</dbReference>
<dbReference type="Pfam" id="PF17790">
    <property type="entry name" value="MG1"/>
    <property type="match status" value="1"/>
</dbReference>
<dbReference type="SUPFAM" id="SSF49373">
    <property type="entry name" value="Invasin/intimin cell-adhesion fragments"/>
    <property type="match status" value="1"/>
</dbReference>
<dbReference type="PROSITE" id="PS01178">
    <property type="entry name" value="ANAPHYLATOXIN_2"/>
    <property type="match status" value="1"/>
</dbReference>
<dbReference type="InterPro" id="IPR013783">
    <property type="entry name" value="Ig-like_fold"/>
</dbReference>
<sequence>MAAHALGLLLLLMSVGTSVTQDPMVILSVPSVILIGSDVNVLVDARGLTEDVRVVVRAEEFLTKKQLATQTITLTQLDPAIATLKLGFDIENPDKTNSPSTKHHVRLVAKVESKSFNKEVTAHALLSYRSGHVVVQTDKPIYTPDEKVKYRMFPMNQKMSPIPGSQSVTVDIVNADGVIVERQIKTIKSTDEGIVDGTSFTIPAISKHGTWKIFARMSGAPNTNSSAEFDVREYILPTFEVKINPKQRVFHINDEEFVVDITANYFNQEPVSGTAYVRYFLENGDVPKLVDSSSTTLVAGEGISILKKEKLLKLFPNAKDLLAFSLTIKATVLSSQAAETEEAELVGIKIVESRYQITATKTSRYFKPELPYFIQVEVRNADGSPSKEVDVVAKVQVGSAAINPQKMRTDSNGLTSFTVTPPNVNQLTVTVRTDERHPPNEQGELVYTAQKYASASYMHIDVARIMRLGETLNVFLTAKTTQLNAVTHFTYMVLTRGVIVKTNRKTKESGGGPSNVRIPITPDMAPRFRFVAYYILPGGEIVADSVTVEVTELCKSQVSLSLKGRPTLEPKAMLTLDLKGEPDARVGLLAVDQAVYAVNRKHRFTQDRVWKAMETFDTGCTAEGGAGAQGVFSDAGLALITSKGFRTPDRSEIGCPKVPSRKRRQLSMLQIRREAEKYTQEFRKCCVDGLKMSPTGQGCEERLKRVTGPKECVDAFLQCCKKAEEYRKSESISVQTVLRRNDFMELDLMNEDEVNMRSYFPQSWGWNKYKIPASGKHPQIRLQLPDTITTWNMQAVSISKTRGVCLADPLLLVSTKDFFIKLHLPYSVKRGEQTEIRVILYNYMEESLTILTEMDIVDSICSTSKSGAKPSQKSTVKAKGAMVVSFPIVPLKIGEHQISIRSRVYGRTFGDGVQKVLRVAPEGVRDILSESRIVHVEERDTFFIKNEISPDIVPNSEVLTFISVKGDELAETMVNTLDAKSISHLIRIPLGCGEQNMIYMAPTTLTLIYLDSVQEWEKIGLNRREEAIEFLKQGYSRELSYRKADHSYAAFLNTPSSTWLTAFVVKVYSLAKSIIIVDNKELCGPVEWVIKHRQNSDGSYREDAPVYHREMQGGVGGLEGHVSMTAFILIGIQQAQEYCGGAVLNYQQSMNRAVQFLASKVSGLQRMYTIAITAYALALQDPGSEAAHSSWKKLESRVTFELNGRRYWKADEASHGLQMSTISVEATAYGLLTYLQHKDHESARGVVDWLTEQRNYGGGFGSTQSTILALQAMAQYKMDSSSQIPINVQLEITSPKNNFEKKMKITEETRFVQEPHKIPPGGNITVKALGKGTFTLSIMSVFNKVAPSSKSCSTFDLKVTMTESNDGESPQGRFGWFDGKRRRRRDIGDEGGVEAVYRMNLCTRYKPRKEDLSKESGMTIIEVNMLTGFLPDKNDLIQLKDSVDKYISYYEITDSVLIIYLDKVPSTENYCFAFKIKQMLRSDMIQPVTASVYDYYSPQDKCTRFYNLPGGYVELSPLCQNDLCQCVEVSCPAKKPKFDTSITVLHRQEAACVAGIDYAYVGIVDNRTEVGSFVYYTVNIQTVIKSGQDQAIQPTAIRLFIVTRSCDGRLGMETPRQYLLMGRKGETKDKNDKFQYVLDSTSWVEQWPVDEKCNQPNVQAFCAIKREYEFSMQIQGCSS</sequence>
<dbReference type="SMART" id="SM00643">
    <property type="entry name" value="C345C"/>
    <property type="match status" value="1"/>
</dbReference>
<name>A0AAJ7T3X4_PETMA</name>
<dbReference type="InterPro" id="IPR036595">
    <property type="entry name" value="A-macroglobulin_rcpt-bd_sf"/>
</dbReference>
<dbReference type="Pfam" id="PF01835">
    <property type="entry name" value="MG2"/>
    <property type="match status" value="1"/>
</dbReference>
<dbReference type="Pfam" id="PF01759">
    <property type="entry name" value="NTR"/>
    <property type="match status" value="1"/>
</dbReference>
<dbReference type="InterPro" id="IPR011626">
    <property type="entry name" value="Alpha-macroglobulin_TED"/>
</dbReference>
<evidence type="ECO:0000256" key="1">
    <source>
        <dbReference type="ARBA" id="ARBA00004613"/>
    </source>
</evidence>
<accession>A0AAJ7T3X4</accession>
<dbReference type="Gene3D" id="2.60.40.10">
    <property type="entry name" value="Immunoglobulins"/>
    <property type="match status" value="2"/>
</dbReference>
<evidence type="ECO:0000256" key="4">
    <source>
        <dbReference type="ARBA" id="ARBA00023157"/>
    </source>
</evidence>
<dbReference type="Pfam" id="PF07678">
    <property type="entry name" value="TED_complement"/>
    <property type="match status" value="1"/>
</dbReference>
<dbReference type="SUPFAM" id="SSF47686">
    <property type="entry name" value="Anaphylotoxins (complement system)"/>
    <property type="match status" value="1"/>
</dbReference>
<dbReference type="Gene3D" id="2.60.40.690">
    <property type="entry name" value="Alpha-macroglobulin, receptor-binding domain"/>
    <property type="match status" value="1"/>
</dbReference>
<evidence type="ECO:0000256" key="2">
    <source>
        <dbReference type="ARBA" id="ARBA00022525"/>
    </source>
</evidence>
<feature type="domain" description="Anaphylatoxin-like" evidence="6">
    <location>
        <begin position="685"/>
        <end position="720"/>
    </location>
</feature>
<dbReference type="InterPro" id="IPR001134">
    <property type="entry name" value="Netrin_domain"/>
</dbReference>
<dbReference type="PANTHER" id="PTHR11412:SF166">
    <property type="entry name" value="NTR DOMAIN-CONTAINING PROTEIN"/>
    <property type="match status" value="1"/>
</dbReference>
<dbReference type="SMART" id="SM00104">
    <property type="entry name" value="ANATO"/>
    <property type="match status" value="1"/>
</dbReference>
<dbReference type="Gene3D" id="2.60.120.1540">
    <property type="match status" value="1"/>
</dbReference>
<dbReference type="InterPro" id="IPR009048">
    <property type="entry name" value="A-macroglobulin_rcpt-bd"/>
</dbReference>
<keyword evidence="5" id="KW-0732">Signal</keyword>
<dbReference type="PROSITE" id="PS50189">
    <property type="entry name" value="NTR"/>
    <property type="match status" value="1"/>
</dbReference>
<dbReference type="Gene3D" id="1.50.10.20">
    <property type="match status" value="1"/>
</dbReference>
<dbReference type="InterPro" id="IPR050473">
    <property type="entry name" value="A2M/Complement_sys"/>
</dbReference>
<dbReference type="SUPFAM" id="SSF48239">
    <property type="entry name" value="Terpenoid cyclases/Protein prenyltransferases"/>
    <property type="match status" value="1"/>
</dbReference>
<dbReference type="CDD" id="cd02896">
    <property type="entry name" value="complement_C3_C4_C5"/>
    <property type="match status" value="1"/>
</dbReference>
<dbReference type="InterPro" id="IPR002890">
    <property type="entry name" value="MG2"/>
</dbReference>
<dbReference type="PROSITE" id="PS00477">
    <property type="entry name" value="ALPHA_2_MACROGLOBULIN"/>
    <property type="match status" value="1"/>
</dbReference>
<dbReference type="InterPro" id="IPR008964">
    <property type="entry name" value="Invasin/intimin_cell_adhesion"/>
</dbReference>
<feature type="signal peptide" evidence="5">
    <location>
        <begin position="1"/>
        <end position="20"/>
    </location>
</feature>